<comment type="caution">
    <text evidence="5">The sequence shown here is derived from an EMBL/GenBank/DDBJ whole genome shotgun (WGS) entry which is preliminary data.</text>
</comment>
<dbReference type="SUPFAM" id="SSF55874">
    <property type="entry name" value="ATPase domain of HSP90 chaperone/DNA topoisomerase II/histidine kinase"/>
    <property type="match status" value="1"/>
</dbReference>
<evidence type="ECO:0000313" key="6">
    <source>
        <dbReference type="Proteomes" id="UP000620874"/>
    </source>
</evidence>
<feature type="domain" description="Histidine kinase" evidence="4">
    <location>
        <begin position="33"/>
        <end position="279"/>
    </location>
</feature>
<dbReference type="InterPro" id="IPR036097">
    <property type="entry name" value="HisK_dim/P_sf"/>
</dbReference>
<dbReference type="EMBL" id="JACSPP010000036">
    <property type="protein sequence ID" value="MBD8041022.1"/>
    <property type="molecule type" value="Genomic_DNA"/>
</dbReference>
<evidence type="ECO:0000256" key="3">
    <source>
        <dbReference type="ARBA" id="ARBA00022553"/>
    </source>
</evidence>
<protein>
    <recommendedName>
        <fullName evidence="2">histidine kinase</fullName>
        <ecNumber evidence="2">2.7.13.3</ecNumber>
    </recommendedName>
</protein>
<dbReference type="InterPro" id="IPR036890">
    <property type="entry name" value="HATPase_C_sf"/>
</dbReference>
<dbReference type="PANTHER" id="PTHR43065">
    <property type="entry name" value="SENSOR HISTIDINE KINASE"/>
    <property type="match status" value="1"/>
</dbReference>
<sequence length="279" mass="31714">METIEQLKRQVESLQDQLRQQEKMATLGLLTAGIVHEIRNPLNFVINFSKLSGDLIKDLEEDIEANTADIDGDDVEDIRDIMESLKENLQKIKEHGDRAISIIQNILLYSRGKEDEFIPTDVCKLVKEYVWLSYHAMRANLKNFNISILEDYGKDIPMMSVVPQDLSRAVLNVMNNACYAVWDKAQNGDADYKPTVSVKVERQAEELVISITDNGVGMSPEVKQRLFETFFTTKPTGQGTGLGMFITRSIIEEKHHGRIEFDSEEGRFTTFSLIIPIKA</sequence>
<dbReference type="SMART" id="SM00387">
    <property type="entry name" value="HATPase_c"/>
    <property type="match status" value="1"/>
</dbReference>
<evidence type="ECO:0000259" key="4">
    <source>
        <dbReference type="PROSITE" id="PS50109"/>
    </source>
</evidence>
<gene>
    <name evidence="5" type="ORF">H9625_11365</name>
</gene>
<dbReference type="RefSeq" id="WP_022039547.1">
    <property type="nucleotide sequence ID" value="NZ_JACSPP010000036.1"/>
</dbReference>
<name>A0ABR8YA43_9BACT</name>
<evidence type="ECO:0000256" key="1">
    <source>
        <dbReference type="ARBA" id="ARBA00000085"/>
    </source>
</evidence>
<proteinExistence type="predicted"/>
<evidence type="ECO:0000256" key="2">
    <source>
        <dbReference type="ARBA" id="ARBA00012438"/>
    </source>
</evidence>
<organism evidence="5 6">
    <name type="scientific">Phocaeicola intestinalis</name>
    <dbReference type="NCBI Taxonomy" id="2762212"/>
    <lineage>
        <taxon>Bacteria</taxon>
        <taxon>Pseudomonadati</taxon>
        <taxon>Bacteroidota</taxon>
        <taxon>Bacteroidia</taxon>
        <taxon>Bacteroidales</taxon>
        <taxon>Bacteroidaceae</taxon>
        <taxon>Phocaeicola</taxon>
    </lineage>
</organism>
<dbReference type="PANTHER" id="PTHR43065:SF42">
    <property type="entry name" value="TWO-COMPONENT SENSOR PPRA"/>
    <property type="match status" value="1"/>
</dbReference>
<dbReference type="SMART" id="SM00388">
    <property type="entry name" value="HisKA"/>
    <property type="match status" value="1"/>
</dbReference>
<dbReference type="CDD" id="cd00082">
    <property type="entry name" value="HisKA"/>
    <property type="match status" value="1"/>
</dbReference>
<dbReference type="PRINTS" id="PR00344">
    <property type="entry name" value="BCTRLSENSOR"/>
</dbReference>
<dbReference type="InterPro" id="IPR003661">
    <property type="entry name" value="HisK_dim/P_dom"/>
</dbReference>
<dbReference type="PROSITE" id="PS50109">
    <property type="entry name" value="HIS_KIN"/>
    <property type="match status" value="1"/>
</dbReference>
<dbReference type="Pfam" id="PF00512">
    <property type="entry name" value="HisKA"/>
    <property type="match status" value="1"/>
</dbReference>
<dbReference type="InterPro" id="IPR003594">
    <property type="entry name" value="HATPase_dom"/>
</dbReference>
<dbReference type="Gene3D" id="3.30.565.10">
    <property type="entry name" value="Histidine kinase-like ATPase, C-terminal domain"/>
    <property type="match status" value="1"/>
</dbReference>
<keyword evidence="6" id="KW-1185">Reference proteome</keyword>
<reference evidence="5 6" key="1">
    <citation type="submission" date="2020-08" db="EMBL/GenBank/DDBJ databases">
        <title>A Genomic Blueprint of the Chicken Gut Microbiome.</title>
        <authorList>
            <person name="Gilroy R."/>
            <person name="Ravi A."/>
            <person name="Getino M."/>
            <person name="Pursley I."/>
            <person name="Horton D.L."/>
            <person name="Alikhan N.-F."/>
            <person name="Baker D."/>
            <person name="Gharbi K."/>
            <person name="Hall N."/>
            <person name="Watson M."/>
            <person name="Adriaenssens E.M."/>
            <person name="Foster-Nyarko E."/>
            <person name="Jarju S."/>
            <person name="Secka A."/>
            <person name="Antonio M."/>
            <person name="Oren A."/>
            <person name="Chaudhuri R."/>
            <person name="La Ragione R.M."/>
            <person name="Hildebrand F."/>
            <person name="Pallen M.J."/>
        </authorList>
    </citation>
    <scope>NUCLEOTIDE SEQUENCE [LARGE SCALE GENOMIC DNA]</scope>
    <source>
        <strain evidence="5 6">Sa1CVN1</strain>
    </source>
</reference>
<dbReference type="InterPro" id="IPR004358">
    <property type="entry name" value="Sig_transdc_His_kin-like_C"/>
</dbReference>
<dbReference type="EC" id="2.7.13.3" evidence="2"/>
<evidence type="ECO:0000313" key="5">
    <source>
        <dbReference type="EMBL" id="MBD8041022.1"/>
    </source>
</evidence>
<dbReference type="Proteomes" id="UP000620874">
    <property type="component" value="Unassembled WGS sequence"/>
</dbReference>
<keyword evidence="3" id="KW-0597">Phosphoprotein</keyword>
<dbReference type="Gene3D" id="1.10.287.130">
    <property type="match status" value="1"/>
</dbReference>
<dbReference type="SUPFAM" id="SSF47384">
    <property type="entry name" value="Homodimeric domain of signal transducing histidine kinase"/>
    <property type="match status" value="1"/>
</dbReference>
<dbReference type="Pfam" id="PF02518">
    <property type="entry name" value="HATPase_c"/>
    <property type="match status" value="1"/>
</dbReference>
<comment type="catalytic activity">
    <reaction evidence="1">
        <text>ATP + protein L-histidine = ADP + protein N-phospho-L-histidine.</text>
        <dbReference type="EC" id="2.7.13.3"/>
    </reaction>
</comment>
<dbReference type="InterPro" id="IPR005467">
    <property type="entry name" value="His_kinase_dom"/>
</dbReference>
<accession>A0ABR8YA43</accession>